<dbReference type="AlphaFoldDB" id="D0WHQ2"/>
<gene>
    <name evidence="1" type="ORF">HMPREF0762_01370</name>
</gene>
<accession>D0WHQ2</accession>
<organism evidence="1 2">
    <name type="scientific">Slackia exigua (strain ATCC 700122 / DSM 15923 / CIP 105133 / JCM 11022 / KCTC 5966 / S-7)</name>
    <dbReference type="NCBI Taxonomy" id="649764"/>
    <lineage>
        <taxon>Bacteria</taxon>
        <taxon>Bacillati</taxon>
        <taxon>Actinomycetota</taxon>
        <taxon>Coriobacteriia</taxon>
        <taxon>Eggerthellales</taxon>
        <taxon>Eggerthellaceae</taxon>
        <taxon>Slackia</taxon>
    </lineage>
</organism>
<dbReference type="HOGENOM" id="CLU_3276739_0_0_11"/>
<dbReference type="STRING" id="649764.HMPREF0762_01370"/>
<evidence type="ECO:0000313" key="1">
    <source>
        <dbReference type="EMBL" id="EEZ60995.1"/>
    </source>
</evidence>
<sequence>MPARFASAPSPSTIEHVLESHVSELRICGFMRPQSAFASRK</sequence>
<name>D0WHQ2_SLAES</name>
<evidence type="ECO:0000313" key="2">
    <source>
        <dbReference type="Proteomes" id="UP000006001"/>
    </source>
</evidence>
<keyword evidence="2" id="KW-1185">Reference proteome</keyword>
<proteinExistence type="predicted"/>
<comment type="caution">
    <text evidence="1">The sequence shown here is derived from an EMBL/GenBank/DDBJ whole genome shotgun (WGS) entry which is preliminary data.</text>
</comment>
<reference evidence="1" key="1">
    <citation type="submission" date="2009-10" db="EMBL/GenBank/DDBJ databases">
        <authorList>
            <person name="Weinstock G."/>
            <person name="Sodergren E."/>
            <person name="Clifton S."/>
            <person name="Fulton L."/>
            <person name="Fulton B."/>
            <person name="Courtney L."/>
            <person name="Fronick C."/>
            <person name="Harrison M."/>
            <person name="Strong C."/>
            <person name="Farmer C."/>
            <person name="Delahaunty K."/>
            <person name="Markovic C."/>
            <person name="Hall O."/>
            <person name="Minx P."/>
            <person name="Tomlinson C."/>
            <person name="Mitreva M."/>
            <person name="Nelson J."/>
            <person name="Hou S."/>
            <person name="Wollam A."/>
            <person name="Pepin K.H."/>
            <person name="Johnson M."/>
            <person name="Bhonagiri V."/>
            <person name="Nash W.E."/>
            <person name="Warren W."/>
            <person name="Chinwalla A."/>
            <person name="Mardis E.R."/>
            <person name="Wilson R.K."/>
        </authorList>
    </citation>
    <scope>NUCLEOTIDE SEQUENCE [LARGE SCALE GENOMIC DNA]</scope>
    <source>
        <strain evidence="1">ATCC 700122</strain>
    </source>
</reference>
<dbReference type="EMBL" id="ACUX02000008">
    <property type="protein sequence ID" value="EEZ60995.1"/>
    <property type="molecule type" value="Genomic_DNA"/>
</dbReference>
<dbReference type="Proteomes" id="UP000006001">
    <property type="component" value="Unassembled WGS sequence"/>
</dbReference>
<protein>
    <submittedName>
        <fullName evidence="1">Uncharacterized protein</fullName>
    </submittedName>
</protein>